<feature type="compositionally biased region" description="Basic and acidic residues" evidence="3">
    <location>
        <begin position="24"/>
        <end position="69"/>
    </location>
</feature>
<evidence type="ECO:0000256" key="1">
    <source>
        <dbReference type="ARBA" id="ARBA00022737"/>
    </source>
</evidence>
<dbReference type="Proteomes" id="UP000694924">
    <property type="component" value="Unplaced"/>
</dbReference>
<dbReference type="InterPro" id="IPR040059">
    <property type="entry name" value="PUM3"/>
</dbReference>
<dbReference type="SUPFAM" id="SSF48371">
    <property type="entry name" value="ARM repeat"/>
    <property type="match status" value="1"/>
</dbReference>
<evidence type="ECO:0000313" key="5">
    <source>
        <dbReference type="Proteomes" id="UP000694924"/>
    </source>
</evidence>
<dbReference type="RefSeq" id="XP_015171234.1">
    <property type="nucleotide sequence ID" value="XM_015315748.1"/>
</dbReference>
<dbReference type="SMART" id="SM00025">
    <property type="entry name" value="Pumilio"/>
    <property type="match status" value="5"/>
</dbReference>
<feature type="domain" description="PUM-HD" evidence="4">
    <location>
        <begin position="129"/>
        <end position="493"/>
    </location>
</feature>
<accession>A0ABM1HTE7</accession>
<dbReference type="PROSITE" id="PS50303">
    <property type="entry name" value="PUM_HD"/>
    <property type="match status" value="1"/>
</dbReference>
<dbReference type="InterPro" id="IPR033133">
    <property type="entry name" value="PUM-HD"/>
</dbReference>
<evidence type="ECO:0000259" key="4">
    <source>
        <dbReference type="PROSITE" id="PS50303"/>
    </source>
</evidence>
<sequence length="633" mass="72765">MKRREQETLTKTKNKKVTKTSTKLNDDAVPKKVSVKDVQTKKKDKSDNTKKEKKVKFEKPLLEDSPKARKNNLKDLRNLKNLKNKKKINKDDIVPMQKENWKDFKQKKKDLKEQRKERKLTDVYEISIRAKKISEKLRRSDCSLVEKKKLSEELHELFKSHYNKVVFTHDTSRIIQLIIKNCEPNTLNAIFDELKPSIVTMTQSKYAKNCVKVLLKKGSSELRKNIISEWYGNVINLMSHIVSAPLIELAYSTWATNEEKINLKQEFYADLYKKCKDKNVKVLTDAFENADDMKSAILSAVKTNITRILNKNLINSVLLQTVIWEYLTNCSNTDRSELIVMLRNVIVELCKTKMGTKVAMLCIWHGTNKDRKIIMKALKENVKNIAMSEHGYMVLLALFDSVDDTVLMKKIILSEIQKDLTEIAFNEYGKHVILYLVARRDPHYFPPSIVKCLSQGDNNESSKKPANIRAKELHEAVIDTYLESIASETANWLSKGPIIMVTLAILKAGSGEKLNCAFKAIASFLTNTESEQDLIENPGIHMILKKLIQNDKNLEAKGETTFGATLIDRLTINILKQWIKFNRGCFLLILLIENETKKVINNLILQLQKILQNIEKEQTTGASILLGKLKEKK</sequence>
<evidence type="ECO:0000313" key="6">
    <source>
        <dbReference type="RefSeq" id="XP_015171234.1"/>
    </source>
</evidence>
<dbReference type="Pfam" id="PF08144">
    <property type="entry name" value="CPL"/>
    <property type="match status" value="1"/>
</dbReference>
<organism evidence="5 6">
    <name type="scientific">Polistes dominula</name>
    <name type="common">European paper wasp</name>
    <name type="synonym">Vespa dominula</name>
    <dbReference type="NCBI Taxonomy" id="743375"/>
    <lineage>
        <taxon>Eukaryota</taxon>
        <taxon>Metazoa</taxon>
        <taxon>Ecdysozoa</taxon>
        <taxon>Arthropoda</taxon>
        <taxon>Hexapoda</taxon>
        <taxon>Insecta</taxon>
        <taxon>Pterygota</taxon>
        <taxon>Neoptera</taxon>
        <taxon>Endopterygota</taxon>
        <taxon>Hymenoptera</taxon>
        <taxon>Apocrita</taxon>
        <taxon>Aculeata</taxon>
        <taxon>Vespoidea</taxon>
        <taxon>Vespidae</taxon>
        <taxon>Polistinae</taxon>
        <taxon>Polistini</taxon>
        <taxon>Polistes</taxon>
    </lineage>
</organism>
<dbReference type="GeneID" id="107063723"/>
<name>A0ABM1HTE7_POLDO</name>
<feature type="compositionally biased region" description="Basic and acidic residues" evidence="3">
    <location>
        <begin position="1"/>
        <end position="10"/>
    </location>
</feature>
<dbReference type="InterPro" id="IPR011989">
    <property type="entry name" value="ARM-like"/>
</dbReference>
<dbReference type="InterPro" id="IPR001313">
    <property type="entry name" value="Pumilio_RNA-bd_rpt"/>
</dbReference>
<keyword evidence="5" id="KW-1185">Reference proteome</keyword>
<evidence type="ECO:0000256" key="2">
    <source>
        <dbReference type="ARBA" id="ARBA00022884"/>
    </source>
</evidence>
<evidence type="ECO:0000256" key="3">
    <source>
        <dbReference type="SAM" id="MobiDB-lite"/>
    </source>
</evidence>
<dbReference type="InterPro" id="IPR016024">
    <property type="entry name" value="ARM-type_fold"/>
</dbReference>
<reference evidence="6" key="1">
    <citation type="submission" date="2025-08" db="UniProtKB">
        <authorList>
            <consortium name="RefSeq"/>
        </authorList>
    </citation>
    <scope>IDENTIFICATION</scope>
    <source>
        <tissue evidence="6">Whole body</tissue>
    </source>
</reference>
<keyword evidence="2" id="KW-0694">RNA-binding</keyword>
<dbReference type="PANTHER" id="PTHR13389:SF0">
    <property type="entry name" value="PUMILIO HOMOLOG 3"/>
    <property type="match status" value="1"/>
</dbReference>
<protein>
    <submittedName>
        <fullName evidence="6">Protein penguin</fullName>
    </submittedName>
</protein>
<feature type="region of interest" description="Disordered" evidence="3">
    <location>
        <begin position="1"/>
        <end position="69"/>
    </location>
</feature>
<proteinExistence type="predicted"/>
<dbReference type="PANTHER" id="PTHR13389">
    <property type="entry name" value="PUMILIO HOMOLOG 3"/>
    <property type="match status" value="1"/>
</dbReference>
<dbReference type="Gene3D" id="1.25.10.10">
    <property type="entry name" value="Leucine-rich Repeat Variant"/>
    <property type="match status" value="2"/>
</dbReference>
<dbReference type="InterPro" id="IPR012959">
    <property type="entry name" value="CPL_dom"/>
</dbReference>
<keyword evidence="1" id="KW-0677">Repeat</keyword>
<gene>
    <name evidence="6" type="primary">LOC107063723</name>
</gene>